<feature type="coiled-coil region" evidence="1">
    <location>
        <begin position="400"/>
        <end position="441"/>
    </location>
</feature>
<sequence length="563" mass="62655">MTTLRVIMDVLKTHDGSIKQLQKWLESQESGKGFSVLEDSSSHPTHQQHLPQLPLQELPVRDAGIHHDIRDDQSDISSIVSTRTEYQELPSRASLGDSTSSPNRNTTVIPTTPPRSATSHAPLVNGFFSTPLRSSMSPPKGNPYQGTEPTVKGIPTKFDSTISSIETDTDGLGSKIGITSKVGLPVSIYENPLKSTMMNDQSPKTAHETSAANVSIGVLSTRLNFLEGQVSEWGEVMDELSDRMANQPSMIRKFAKESTTDKVSHSQHNENLEALEKRMMDRISEKFSSLDRKIIELYDDVSSRVSASPRGKDNDKKYARQDTAVQLSIDIETLSEQADEHKIKIRSLEKEISQLNETLKHVKNDVNLCRHHVTGLRSDEELVSLVAEHILDREDVTGWKEALKETHLALNKQADEHKIKIRSLEKEISQLNETLKHVKNDVNLCRHHVTGLRSDEELVSLVAEHILDREDVTGWKEALKETHLALNKQSEINTSLHHSYASLDKKMNTVSHSFPCHGRATRRPEAGIPEDDLISLALVFLAAAAAGKSCIPYGLGTWSIKAV</sequence>
<organism evidence="3 4">
    <name type="scientific">Nematostella vectensis</name>
    <name type="common">Starlet sea anemone</name>
    <dbReference type="NCBI Taxonomy" id="45351"/>
    <lineage>
        <taxon>Eukaryota</taxon>
        <taxon>Metazoa</taxon>
        <taxon>Cnidaria</taxon>
        <taxon>Anthozoa</taxon>
        <taxon>Hexacorallia</taxon>
        <taxon>Actiniaria</taxon>
        <taxon>Edwardsiidae</taxon>
        <taxon>Nematostella</taxon>
    </lineage>
</organism>
<feature type="compositionally biased region" description="Low complexity" evidence="2">
    <location>
        <begin position="42"/>
        <end position="52"/>
    </location>
</feature>
<accession>A7RVY0</accession>
<evidence type="ECO:0000313" key="4">
    <source>
        <dbReference type="Proteomes" id="UP000001593"/>
    </source>
</evidence>
<feature type="compositionally biased region" description="Polar residues" evidence="2">
    <location>
        <begin position="96"/>
        <end position="119"/>
    </location>
</feature>
<feature type="compositionally biased region" description="Polar residues" evidence="2">
    <location>
        <begin position="127"/>
        <end position="137"/>
    </location>
</feature>
<proteinExistence type="predicted"/>
<dbReference type="OMA" id="REDVTGW"/>
<dbReference type="HOGENOM" id="CLU_484230_0_0_1"/>
<dbReference type="InParanoid" id="A7RVY0"/>
<protein>
    <submittedName>
        <fullName evidence="3">Uncharacterized protein</fullName>
    </submittedName>
</protein>
<feature type="region of interest" description="Disordered" evidence="2">
    <location>
        <begin position="84"/>
        <end position="156"/>
    </location>
</feature>
<evidence type="ECO:0000256" key="1">
    <source>
        <dbReference type="SAM" id="Coils"/>
    </source>
</evidence>
<dbReference type="Proteomes" id="UP000001593">
    <property type="component" value="Unassembled WGS sequence"/>
</dbReference>
<keyword evidence="1" id="KW-0175">Coiled coil</keyword>
<dbReference type="AlphaFoldDB" id="A7RVY0"/>
<evidence type="ECO:0000256" key="2">
    <source>
        <dbReference type="SAM" id="MobiDB-lite"/>
    </source>
</evidence>
<feature type="region of interest" description="Disordered" evidence="2">
    <location>
        <begin position="32"/>
        <end position="52"/>
    </location>
</feature>
<dbReference type="EMBL" id="DS469545">
    <property type="protein sequence ID" value="EDO44316.1"/>
    <property type="molecule type" value="Genomic_DNA"/>
</dbReference>
<keyword evidence="4" id="KW-1185">Reference proteome</keyword>
<gene>
    <name evidence="3" type="ORF">NEMVEDRAFT_v1g241067</name>
</gene>
<feature type="coiled-coil region" evidence="1">
    <location>
        <begin position="324"/>
        <end position="365"/>
    </location>
</feature>
<evidence type="ECO:0000313" key="3">
    <source>
        <dbReference type="EMBL" id="EDO44316.1"/>
    </source>
</evidence>
<name>A7RVY0_NEMVE</name>
<reference evidence="3 4" key="1">
    <citation type="journal article" date="2007" name="Science">
        <title>Sea anemone genome reveals ancestral eumetazoan gene repertoire and genomic organization.</title>
        <authorList>
            <person name="Putnam N.H."/>
            <person name="Srivastava M."/>
            <person name="Hellsten U."/>
            <person name="Dirks B."/>
            <person name="Chapman J."/>
            <person name="Salamov A."/>
            <person name="Terry A."/>
            <person name="Shapiro H."/>
            <person name="Lindquist E."/>
            <person name="Kapitonov V.V."/>
            <person name="Jurka J."/>
            <person name="Genikhovich G."/>
            <person name="Grigoriev I.V."/>
            <person name="Lucas S.M."/>
            <person name="Steele R.E."/>
            <person name="Finnerty J.R."/>
            <person name="Technau U."/>
            <person name="Martindale M.Q."/>
            <person name="Rokhsar D.S."/>
        </authorList>
    </citation>
    <scope>NUCLEOTIDE SEQUENCE [LARGE SCALE GENOMIC DNA]</scope>
    <source>
        <strain evidence="4">CH2 X CH6</strain>
    </source>
</reference>